<dbReference type="STRING" id="1569628.A0A316UNW6"/>
<feature type="region of interest" description="Disordered" evidence="1">
    <location>
        <begin position="253"/>
        <end position="571"/>
    </location>
</feature>
<feature type="compositionally biased region" description="Basic and acidic residues" evidence="1">
    <location>
        <begin position="764"/>
        <end position="774"/>
    </location>
</feature>
<feature type="compositionally biased region" description="Basic and acidic residues" evidence="1">
    <location>
        <begin position="185"/>
        <end position="194"/>
    </location>
</feature>
<feature type="compositionally biased region" description="Basic and acidic residues" evidence="1">
    <location>
        <begin position="535"/>
        <end position="553"/>
    </location>
</feature>
<dbReference type="OrthoDB" id="3363466at2759"/>
<feature type="compositionally biased region" description="Low complexity" evidence="1">
    <location>
        <begin position="1033"/>
        <end position="1048"/>
    </location>
</feature>
<feature type="compositionally biased region" description="Acidic residues" evidence="1">
    <location>
        <begin position="525"/>
        <end position="534"/>
    </location>
</feature>
<feature type="compositionally biased region" description="Acidic residues" evidence="1">
    <location>
        <begin position="938"/>
        <end position="953"/>
    </location>
</feature>
<keyword evidence="3" id="KW-1185">Reference proteome</keyword>
<feature type="compositionally biased region" description="Acidic residues" evidence="1">
    <location>
        <begin position="300"/>
        <end position="325"/>
    </location>
</feature>
<dbReference type="Proteomes" id="UP000245884">
    <property type="component" value="Unassembled WGS sequence"/>
</dbReference>
<reference evidence="2 3" key="1">
    <citation type="journal article" date="2018" name="Mol. Biol. Evol.">
        <title>Broad Genomic Sampling Reveals a Smut Pathogenic Ancestry of the Fungal Clade Ustilaginomycotina.</title>
        <authorList>
            <person name="Kijpornyongpan T."/>
            <person name="Mondo S.J."/>
            <person name="Barry K."/>
            <person name="Sandor L."/>
            <person name="Lee J."/>
            <person name="Lipzen A."/>
            <person name="Pangilinan J."/>
            <person name="LaButti K."/>
            <person name="Hainaut M."/>
            <person name="Henrissat B."/>
            <person name="Grigoriev I.V."/>
            <person name="Spatafora J.W."/>
            <person name="Aime M.C."/>
        </authorList>
    </citation>
    <scope>NUCLEOTIDE SEQUENCE [LARGE SCALE GENOMIC DNA]</scope>
    <source>
        <strain evidence="2 3">MCA 5214</strain>
    </source>
</reference>
<gene>
    <name evidence="2" type="ORF">BDZ90DRAFT_232539</name>
</gene>
<feature type="compositionally biased region" description="Acidic residues" evidence="1">
    <location>
        <begin position="261"/>
        <end position="288"/>
    </location>
</feature>
<feature type="region of interest" description="Disordered" evidence="1">
    <location>
        <begin position="600"/>
        <end position="849"/>
    </location>
</feature>
<feature type="compositionally biased region" description="Basic and acidic residues" evidence="1">
    <location>
        <begin position="954"/>
        <end position="965"/>
    </location>
</feature>
<feature type="compositionally biased region" description="Low complexity" evidence="1">
    <location>
        <begin position="602"/>
        <end position="613"/>
    </location>
</feature>
<feature type="compositionally biased region" description="Acidic residues" evidence="1">
    <location>
        <begin position="1340"/>
        <end position="1365"/>
    </location>
</feature>
<feature type="compositionally biased region" description="Low complexity" evidence="1">
    <location>
        <begin position="17"/>
        <end position="45"/>
    </location>
</feature>
<feature type="compositionally biased region" description="Basic and acidic residues" evidence="1">
    <location>
        <begin position="1296"/>
        <end position="1312"/>
    </location>
</feature>
<feature type="region of interest" description="Disordered" evidence="1">
    <location>
        <begin position="883"/>
        <end position="1161"/>
    </location>
</feature>
<feature type="compositionally biased region" description="Basic and acidic residues" evidence="1">
    <location>
        <begin position="1319"/>
        <end position="1331"/>
    </location>
</feature>
<accession>A0A316UNW6</accession>
<dbReference type="RefSeq" id="XP_025361572.1">
    <property type="nucleotide sequence ID" value="XM_025506293.1"/>
</dbReference>
<feature type="compositionally biased region" description="Basic and acidic residues" evidence="1">
    <location>
        <begin position="92"/>
        <end position="113"/>
    </location>
</feature>
<feature type="region of interest" description="Disordered" evidence="1">
    <location>
        <begin position="1"/>
        <end position="113"/>
    </location>
</feature>
<dbReference type="GeneID" id="37028116"/>
<feature type="compositionally biased region" description="Acidic residues" evidence="1">
    <location>
        <begin position="389"/>
        <end position="444"/>
    </location>
</feature>
<feature type="compositionally biased region" description="Basic residues" evidence="1">
    <location>
        <begin position="1397"/>
        <end position="1407"/>
    </location>
</feature>
<evidence type="ECO:0000256" key="1">
    <source>
        <dbReference type="SAM" id="MobiDB-lite"/>
    </source>
</evidence>
<feature type="compositionally biased region" description="Basic and acidic residues" evidence="1">
    <location>
        <begin position="1135"/>
        <end position="1144"/>
    </location>
</feature>
<proteinExistence type="predicted"/>
<feature type="compositionally biased region" description="Basic and acidic residues" evidence="1">
    <location>
        <begin position="669"/>
        <end position="681"/>
    </location>
</feature>
<feature type="compositionally biased region" description="Basic residues" evidence="1">
    <location>
        <begin position="1109"/>
        <end position="1120"/>
    </location>
</feature>
<feature type="compositionally biased region" description="Pro residues" evidence="1">
    <location>
        <begin position="711"/>
        <end position="729"/>
    </location>
</feature>
<feature type="region of interest" description="Disordered" evidence="1">
    <location>
        <begin position="176"/>
        <end position="232"/>
    </location>
</feature>
<feature type="compositionally biased region" description="Polar residues" evidence="1">
    <location>
        <begin position="817"/>
        <end position="831"/>
    </location>
</feature>
<feature type="compositionally biased region" description="Polar residues" evidence="1">
    <location>
        <begin position="775"/>
        <end position="784"/>
    </location>
</feature>
<feature type="compositionally biased region" description="Acidic residues" evidence="1">
    <location>
        <begin position="342"/>
        <end position="360"/>
    </location>
</feature>
<feature type="compositionally biased region" description="Polar residues" evidence="1">
    <location>
        <begin position="1065"/>
        <end position="1095"/>
    </location>
</feature>
<evidence type="ECO:0000313" key="3">
    <source>
        <dbReference type="Proteomes" id="UP000245884"/>
    </source>
</evidence>
<feature type="compositionally biased region" description="Acidic residues" evidence="1">
    <location>
        <begin position="491"/>
        <end position="512"/>
    </location>
</feature>
<feature type="compositionally biased region" description="Polar residues" evidence="1">
    <location>
        <begin position="1380"/>
        <end position="1392"/>
    </location>
</feature>
<dbReference type="EMBL" id="KZ819669">
    <property type="protein sequence ID" value="PWN26960.1"/>
    <property type="molecule type" value="Genomic_DNA"/>
</dbReference>
<evidence type="ECO:0000313" key="2">
    <source>
        <dbReference type="EMBL" id="PWN26960.1"/>
    </source>
</evidence>
<protein>
    <submittedName>
        <fullName evidence="2">Uncharacterized protein</fullName>
    </submittedName>
</protein>
<feature type="region of interest" description="Disordered" evidence="1">
    <location>
        <begin position="1262"/>
        <end position="1492"/>
    </location>
</feature>
<name>A0A316UNW6_9BASI</name>
<feature type="compositionally biased region" description="Acidic residues" evidence="1">
    <location>
        <begin position="966"/>
        <end position="976"/>
    </location>
</feature>
<organism evidence="2 3">
    <name type="scientific">Jaminaea rosea</name>
    <dbReference type="NCBI Taxonomy" id="1569628"/>
    <lineage>
        <taxon>Eukaryota</taxon>
        <taxon>Fungi</taxon>
        <taxon>Dikarya</taxon>
        <taxon>Basidiomycota</taxon>
        <taxon>Ustilaginomycotina</taxon>
        <taxon>Exobasidiomycetes</taxon>
        <taxon>Microstromatales</taxon>
        <taxon>Microstromatales incertae sedis</taxon>
        <taxon>Jaminaea</taxon>
    </lineage>
</organism>
<sequence length="1492" mass="159328">MPSTPSQRQGQRRPWYALPASASSGSTSSLFTASPHTPSASASAPHAKHTPTRPQPRPSSSAYREFDEQSWLRNLTGSIKSALKRPRANNNHNDESLRAAKAMRSEPRKGKERFVVDEGVQTDVNLGDSVAQMTHIRAPSTAKQGSVSTGQGEAGHLAAQEMLALAGFADEQQREAEGGVLDLKGVLDARRQDGREEDDEQDQIRPSAPASRLGVGEAEAAPAPRPVGHVDASSLFQQGIDIEEILRRRAVAALQQGGENGENEEEEEEEDDDDDDELGEDEDQEEVEPQQPRKSLIQVMDDDEDASEDGEDEHDEDEEESEWDLPDFAGGQAAFAPPLADAIDEEEDDDEEEEEEDFSEEERRPNQSHIPIARSGASADDVIEIGSSSDEDEEDEEEEGEEEDEEEEDKEDEAELAEEAGEEDEAEMVDGDDDAVAEDEEEEGASLASHDDEGSDDAFDPAAAAGSGQGFTQDALDLDAGGSANIFPLSDADEEDEDADAEEEADAWDEEAAQTLDNHQTGNDAGEDDDEDGDRPDVSIDEARSNSIDEGRGNYEPADPPSTTAMEANQFLPQLAIGSGLPTGFTPASELLPLRNIDAKPSSSAASVASAGSVEKRHQDPATPAPATHTIDANPSSAGELVDLKAQVRQPVPSGPPSIAATEGSDAAAAKEKEKELRDVDVDVALKPGLGQENPSSSSNTLPLPGVGPDALPPPLATPSKAHPPPPAQPQDGKALSELKGRVRLLAGEGEGSRAPSVAAATIDSREGEGEREATSPSLQQGEQDPTAGAAALVEVKEQVAAPLQGEGEREEMGALSSKSETGGDISTDTNGLAAFGTPPLPTTAQREIPVIDEVGDTEGRAEAEVDPFDAGDGSLHVDIEAEGPMCEEPEEGQPRLAKEVVEDEKQEDVSTPQERGDTLTAQPEGAEPHVASMGADMEMEDLLDLPDEEEEKQQEQEQEGKEGIDDADSAEDDDGTAAATATQPGTKEQRAHTPSPSPVAVPMSGSNPPAARTESPRATQFSPSRRSHRRNGSPSPSSNPSSPVPTSIRGMRKHLRALAAQQEGEPSQSQRSLAHTATDSGDASYVPSSEENISATDTAAPVPDPARQRIRFRHRHMHGHAREASTVDDEPELEDHVAEDEKGGTSSSDEEARIAPPTTRSHCGFEKLALRVPVPVAAASSSSSSDQQEDIILIVPLCSIRHDRLQEEGARALGRASKRENREKVEVEADLLEEETYHRLARLIGQEMLGEAWILPDAGNGEGPAGVSAPAVSTPAKEERKKGHKRARSSQGGGGDRDWLPHDSDELEGKTRAKAKAKAREKAAAEHPGFDADLSFDTLEGEEQQQERRDDDDDDDDDDEEVEEAEHSPPAQKPRRTPSRSAKQGSVEPTPTKTQAKAKGKGKGRRSAAATSRSKEQALSGSPTKRDLRLRRSTSVKPEDADSGARSPGPSTRATRRRASKDAELQQGESEPEAEEETGTRMTRSRSAKRM</sequence>